<name>A0A838B9N4_9HYPH</name>
<dbReference type="InterPro" id="IPR023214">
    <property type="entry name" value="HAD_sf"/>
</dbReference>
<dbReference type="Gene3D" id="3.90.1070.10">
    <property type="match status" value="1"/>
</dbReference>
<dbReference type="InterPro" id="IPR036412">
    <property type="entry name" value="HAD-like_sf"/>
</dbReference>
<dbReference type="SUPFAM" id="SSF56784">
    <property type="entry name" value="HAD-like"/>
    <property type="match status" value="1"/>
</dbReference>
<protein>
    <submittedName>
        <fullName evidence="1">HAD-IIB family hydrolase</fullName>
    </submittedName>
</protein>
<sequence length="284" mass="31120">MSLPPRSKRSRREPERVLRPLADFTALDRRNIAVVLTDIDDTLTDKGRLPAKAYAALERLKQAGFIVTPVTGRPAGWCDLIARQWPVDGVIGENGAFYFRYDDAKKRIVRHYAKSAAERQADAARLKEIEQTVLREVPGAAVAADQAYREADLAIDFCEDVAPLPKTEVLKIVGIFQRYGATAKISSIHVNGWFGKYDKLSTSRLFLRDCFGIDIDHDKDSIVFVGDSPNDAPMFGFFPNSVGVANVLDFAGELPASPAFVTSGRGAEGFAELADALIAAKGME</sequence>
<comment type="caution">
    <text evidence="1">The sequence shown here is derived from an EMBL/GenBank/DDBJ whole genome shotgun (WGS) entry which is preliminary data.</text>
</comment>
<dbReference type="PANTHER" id="PTHR10000">
    <property type="entry name" value="PHOSPHOSERINE PHOSPHATASE"/>
    <property type="match status" value="1"/>
</dbReference>
<proteinExistence type="predicted"/>
<dbReference type="PANTHER" id="PTHR10000:SF8">
    <property type="entry name" value="HAD SUPERFAMILY HYDROLASE-LIKE, TYPE 3"/>
    <property type="match status" value="1"/>
</dbReference>
<evidence type="ECO:0000313" key="2">
    <source>
        <dbReference type="Proteomes" id="UP000558284"/>
    </source>
</evidence>
<organism evidence="1 2">
    <name type="scientific">Mesorhizobium neociceri</name>
    <dbReference type="NCBI Taxonomy" id="1307853"/>
    <lineage>
        <taxon>Bacteria</taxon>
        <taxon>Pseudomonadati</taxon>
        <taxon>Pseudomonadota</taxon>
        <taxon>Alphaproteobacteria</taxon>
        <taxon>Hyphomicrobiales</taxon>
        <taxon>Phyllobacteriaceae</taxon>
        <taxon>Mesorhizobium</taxon>
    </lineage>
</organism>
<dbReference type="GO" id="GO:0016791">
    <property type="term" value="F:phosphatase activity"/>
    <property type="evidence" value="ECO:0007669"/>
    <property type="project" value="TreeGrafter"/>
</dbReference>
<dbReference type="EMBL" id="JACDTY010000010">
    <property type="protein sequence ID" value="MBA1142699.1"/>
    <property type="molecule type" value="Genomic_DNA"/>
</dbReference>
<dbReference type="GO" id="GO:0000287">
    <property type="term" value="F:magnesium ion binding"/>
    <property type="evidence" value="ECO:0007669"/>
    <property type="project" value="TreeGrafter"/>
</dbReference>
<dbReference type="AlphaFoldDB" id="A0A838B9N4"/>
<dbReference type="Proteomes" id="UP000558284">
    <property type="component" value="Unassembled WGS sequence"/>
</dbReference>
<dbReference type="NCBIfam" id="TIGR01484">
    <property type="entry name" value="HAD-SF-IIB"/>
    <property type="match status" value="1"/>
</dbReference>
<dbReference type="InterPro" id="IPR006379">
    <property type="entry name" value="HAD-SF_hydro_IIB"/>
</dbReference>
<accession>A0A838B9N4</accession>
<dbReference type="Gene3D" id="3.40.50.1000">
    <property type="entry name" value="HAD superfamily/HAD-like"/>
    <property type="match status" value="1"/>
</dbReference>
<dbReference type="Pfam" id="PF08282">
    <property type="entry name" value="Hydrolase_3"/>
    <property type="match status" value="1"/>
</dbReference>
<gene>
    <name evidence="1" type="ORF">H0241_20970</name>
</gene>
<dbReference type="GO" id="GO:0005829">
    <property type="term" value="C:cytosol"/>
    <property type="evidence" value="ECO:0007669"/>
    <property type="project" value="TreeGrafter"/>
</dbReference>
<evidence type="ECO:0000313" key="1">
    <source>
        <dbReference type="EMBL" id="MBA1142699.1"/>
    </source>
</evidence>
<reference evidence="1 2" key="1">
    <citation type="submission" date="2020-07" db="EMBL/GenBank/DDBJ databases">
        <title>Definition of the novel symbiovar canariense within Mesorhizobium novociceri, a new species of genus Mesorhizobium nodulating Cicer canariense in the Caldera de Taburiente National Park (La Palma, Canary Islands).</title>
        <authorList>
            <person name="Leon-Barrios M."/>
            <person name="Perez-Yepez J."/>
            <person name="Flores-Felix J.D."/>
            <person name="Ramirez-Baena M.H."/>
            <person name="Pulido-Suarez L."/>
            <person name="Igual J.M."/>
            <person name="Velazquez E."/>
            <person name="Peix A."/>
        </authorList>
    </citation>
    <scope>NUCLEOTIDE SEQUENCE [LARGE SCALE GENOMIC DNA]</scope>
    <source>
        <strain evidence="1 2">CCANP35</strain>
    </source>
</reference>
<keyword evidence="1" id="KW-0378">Hydrolase</keyword>
<keyword evidence="2" id="KW-1185">Reference proteome</keyword>